<evidence type="ECO:0000256" key="1">
    <source>
        <dbReference type="ARBA" id="ARBA00022801"/>
    </source>
</evidence>
<protein>
    <submittedName>
        <fullName evidence="4">Lipase/esterase</fullName>
    </submittedName>
</protein>
<dbReference type="OrthoDB" id="9777975at2"/>
<dbReference type="SUPFAM" id="SSF53474">
    <property type="entry name" value="alpha/beta-Hydrolases"/>
    <property type="match status" value="1"/>
</dbReference>
<dbReference type="HOGENOM" id="CLU_012494_4_0_10"/>
<reference evidence="4 5" key="1">
    <citation type="submission" date="2014-08" db="EMBL/GenBank/DDBJ databases">
        <authorList>
            <person name="Wibberg D."/>
        </authorList>
    </citation>
    <scope>NUCLEOTIDE SEQUENCE [LARGE SCALE GENOMIC DNA]</scope>
    <source>
        <strain evidence="5">ING2-E5B</strain>
    </source>
</reference>
<dbReference type="KEGG" id="pbt:ING2E5B_0895"/>
<name>A0A098C162_9BACT</name>
<gene>
    <name evidence="4" type="ORF">ING2E5B_0895</name>
</gene>
<evidence type="ECO:0000256" key="2">
    <source>
        <dbReference type="SAM" id="SignalP"/>
    </source>
</evidence>
<keyword evidence="2" id="KW-0732">Signal</keyword>
<evidence type="ECO:0000313" key="4">
    <source>
        <dbReference type="EMBL" id="CEA15657.1"/>
    </source>
</evidence>
<organism evidence="4 5">
    <name type="scientific">Fermentimonas caenicola</name>
    <dbReference type="NCBI Taxonomy" id="1562970"/>
    <lineage>
        <taxon>Bacteria</taxon>
        <taxon>Pseudomonadati</taxon>
        <taxon>Bacteroidota</taxon>
        <taxon>Bacteroidia</taxon>
        <taxon>Bacteroidales</taxon>
        <taxon>Dysgonomonadaceae</taxon>
        <taxon>Fermentimonas</taxon>
    </lineage>
</organism>
<accession>A0A098C162</accession>
<sequence length="296" mass="33170">MKKNAIIMVCILFAVTVYSQSNPVISLFPEGTVLYGNISYNDNSHEKHLLDIYLPANAKEKVPVLFFIHGGGWLSNDKYADMNYMKETVKEVVENGFALVSIDYRFSTEALFPAQIQDCNKAISYIYDNADKYGIDNDKFAVMGFSAGGHLACMVGLSKNNNIDDFFSERTNRNFNINAVVDFYGPTELILFPGGNDEKSPEAILIGATTVERPDLAKFASPNTYVDKNDPPFLIIHGEKDNLVDVKHSQVLRSWLTINDIPNELIIVEGAPHFGPMFDADFIRAKVISFLKEHLH</sequence>
<dbReference type="Pfam" id="PF20434">
    <property type="entry name" value="BD-FAE"/>
    <property type="match status" value="1"/>
</dbReference>
<feature type="chain" id="PRO_5030003011" evidence="2">
    <location>
        <begin position="20"/>
        <end position="296"/>
    </location>
</feature>
<dbReference type="EMBL" id="LN515532">
    <property type="protein sequence ID" value="CEA15657.1"/>
    <property type="molecule type" value="Genomic_DNA"/>
</dbReference>
<keyword evidence="1" id="KW-0378">Hydrolase</keyword>
<evidence type="ECO:0000313" key="5">
    <source>
        <dbReference type="Proteomes" id="UP000032417"/>
    </source>
</evidence>
<feature type="domain" description="BD-FAE-like" evidence="3">
    <location>
        <begin position="50"/>
        <end position="256"/>
    </location>
</feature>
<dbReference type="InterPro" id="IPR050300">
    <property type="entry name" value="GDXG_lipolytic_enzyme"/>
</dbReference>
<dbReference type="Proteomes" id="UP000032417">
    <property type="component" value="Chromosome 1"/>
</dbReference>
<dbReference type="PATRIC" id="fig|1562970.3.peg.887"/>
<feature type="signal peptide" evidence="2">
    <location>
        <begin position="1"/>
        <end position="19"/>
    </location>
</feature>
<evidence type="ECO:0000259" key="3">
    <source>
        <dbReference type="Pfam" id="PF20434"/>
    </source>
</evidence>
<dbReference type="GO" id="GO:0016787">
    <property type="term" value="F:hydrolase activity"/>
    <property type="evidence" value="ECO:0007669"/>
    <property type="project" value="UniProtKB-KW"/>
</dbReference>
<dbReference type="InterPro" id="IPR029058">
    <property type="entry name" value="AB_hydrolase_fold"/>
</dbReference>
<dbReference type="InterPro" id="IPR049492">
    <property type="entry name" value="BD-FAE-like_dom"/>
</dbReference>
<dbReference type="PANTHER" id="PTHR48081:SF13">
    <property type="entry name" value="ALPHA_BETA HYDROLASE"/>
    <property type="match status" value="1"/>
</dbReference>
<dbReference type="AlphaFoldDB" id="A0A098C162"/>
<dbReference type="PANTHER" id="PTHR48081">
    <property type="entry name" value="AB HYDROLASE SUPERFAMILY PROTEIN C4A8.06C"/>
    <property type="match status" value="1"/>
</dbReference>
<keyword evidence="5" id="KW-1185">Reference proteome</keyword>
<dbReference type="Gene3D" id="3.40.50.1820">
    <property type="entry name" value="alpha/beta hydrolase"/>
    <property type="match status" value="1"/>
</dbReference>
<proteinExistence type="predicted"/>
<dbReference type="STRING" id="1562970.ING2E5B_0895"/>